<dbReference type="GeneID" id="76609372"/>
<feature type="domain" description="Outer membrane protein beta-barrel" evidence="2">
    <location>
        <begin position="30"/>
        <end position="188"/>
    </location>
</feature>
<sequence length="188" mass="21521">MKKVLFVFALVYSSAVSAQMWNNPFVGICRGEYRVVTNFGAGSGQQQINHDDDTFVQASVGITPTVGVWQVELRYSNFDDGSVSVDQYGLNFKVDFTFNCDVQCLYWMAGWNYGDFDVDKVKRGGEFVFVDERGDDNYWNAGVGYRYNWTDSLDTSIEYNYYDVGKPVSYDFDLGHLRSLTLNIGYRF</sequence>
<evidence type="ECO:0000313" key="4">
    <source>
        <dbReference type="Proteomes" id="UP000076077"/>
    </source>
</evidence>
<accession>A0A143HQQ5</accession>
<dbReference type="KEGG" id="mthd:A3224_15180"/>
<evidence type="ECO:0000256" key="1">
    <source>
        <dbReference type="ARBA" id="ARBA00022729"/>
    </source>
</evidence>
<dbReference type="InterPro" id="IPR011250">
    <property type="entry name" value="OMP/PagP_B-barrel"/>
</dbReference>
<dbReference type="InterPro" id="IPR027385">
    <property type="entry name" value="Beta-barrel_OMP"/>
</dbReference>
<dbReference type="Gene3D" id="2.40.160.20">
    <property type="match status" value="1"/>
</dbReference>
<name>A0A143HQQ5_MICTH</name>
<keyword evidence="4" id="KW-1185">Reference proteome</keyword>
<dbReference type="EMBL" id="CP014864">
    <property type="protein sequence ID" value="AMX03750.1"/>
    <property type="molecule type" value="Genomic_DNA"/>
</dbReference>
<evidence type="ECO:0000313" key="3">
    <source>
        <dbReference type="EMBL" id="AMX03750.1"/>
    </source>
</evidence>
<evidence type="ECO:0000259" key="2">
    <source>
        <dbReference type="Pfam" id="PF13505"/>
    </source>
</evidence>
<protein>
    <recommendedName>
        <fullName evidence="2">Outer membrane protein beta-barrel domain-containing protein</fullName>
    </recommendedName>
</protein>
<dbReference type="Proteomes" id="UP000076077">
    <property type="component" value="Chromosome"/>
</dbReference>
<dbReference type="AlphaFoldDB" id="A0A143HQQ5"/>
<reference evidence="4" key="1">
    <citation type="submission" date="2016-03" db="EMBL/GenBank/DDBJ databases">
        <authorList>
            <person name="Lee Y.-S."/>
            <person name="Choi Y.-L."/>
        </authorList>
    </citation>
    <scope>NUCLEOTIDE SEQUENCE [LARGE SCALE GENOMIC DNA]</scope>
    <source>
        <strain evidence="4">DAU221</strain>
    </source>
</reference>
<dbReference type="RefSeq" id="WP_067156558.1">
    <property type="nucleotide sequence ID" value="NZ_CP014864.1"/>
</dbReference>
<dbReference type="SUPFAM" id="SSF56925">
    <property type="entry name" value="OMPA-like"/>
    <property type="match status" value="1"/>
</dbReference>
<proteinExistence type="predicted"/>
<keyword evidence="1" id="KW-0732">Signal</keyword>
<dbReference type="Pfam" id="PF13505">
    <property type="entry name" value="OMP_b-brl"/>
    <property type="match status" value="1"/>
</dbReference>
<dbReference type="OrthoDB" id="5737441at2"/>
<gene>
    <name evidence="3" type="ORF">A3224_15180</name>
</gene>
<organism evidence="3 4">
    <name type="scientific">Microbulbifer thermotolerans</name>
    <dbReference type="NCBI Taxonomy" id="252514"/>
    <lineage>
        <taxon>Bacteria</taxon>
        <taxon>Pseudomonadati</taxon>
        <taxon>Pseudomonadota</taxon>
        <taxon>Gammaproteobacteria</taxon>
        <taxon>Cellvibrionales</taxon>
        <taxon>Microbulbiferaceae</taxon>
        <taxon>Microbulbifer</taxon>
    </lineage>
</organism>